<keyword evidence="9" id="KW-0256">Endoplasmic reticulum</keyword>
<evidence type="ECO:0000256" key="2">
    <source>
        <dbReference type="ARBA" id="ARBA00004922"/>
    </source>
</evidence>
<comment type="pathway">
    <text evidence="2">Protein modification; protein glycosylation.</text>
</comment>
<evidence type="ECO:0000256" key="3">
    <source>
        <dbReference type="ARBA" id="ARBA00010600"/>
    </source>
</evidence>
<evidence type="ECO:0000256" key="7">
    <source>
        <dbReference type="ARBA" id="ARBA00022679"/>
    </source>
</evidence>
<evidence type="ECO:0000256" key="10">
    <source>
        <dbReference type="ARBA" id="ARBA00022989"/>
    </source>
</evidence>
<dbReference type="PANTHER" id="PTHR12989:SF10">
    <property type="entry name" value="DOL-P-GLC:GLC(2)MAN(9)GLCNAC(2)-PP-DOL ALPHA-1,2-GLUCOSYLTRANSFERASE-RELATED"/>
    <property type="match status" value="1"/>
</dbReference>
<dbReference type="Proteomes" id="UP000187429">
    <property type="component" value="Unassembled WGS sequence"/>
</dbReference>
<feature type="transmembrane region" description="Helical" evidence="15">
    <location>
        <begin position="242"/>
        <end position="267"/>
    </location>
</feature>
<dbReference type="Pfam" id="PF04922">
    <property type="entry name" value="DIE2_ALG10"/>
    <property type="match status" value="1"/>
</dbReference>
<dbReference type="OrthoDB" id="4769at2759"/>
<organism evidence="16 17">
    <name type="scientific">Smittium culicis</name>
    <dbReference type="NCBI Taxonomy" id="133412"/>
    <lineage>
        <taxon>Eukaryota</taxon>
        <taxon>Fungi</taxon>
        <taxon>Fungi incertae sedis</taxon>
        <taxon>Zoopagomycota</taxon>
        <taxon>Kickxellomycotina</taxon>
        <taxon>Harpellomycetes</taxon>
        <taxon>Harpellales</taxon>
        <taxon>Legeriomycetaceae</taxon>
        <taxon>Smittium</taxon>
    </lineage>
</organism>
<evidence type="ECO:0000256" key="6">
    <source>
        <dbReference type="ARBA" id="ARBA00022676"/>
    </source>
</evidence>
<dbReference type="EMBL" id="LSSM01000413">
    <property type="protein sequence ID" value="OMJ28994.1"/>
    <property type="molecule type" value="Genomic_DNA"/>
</dbReference>
<keyword evidence="6" id="KW-0328">Glycosyltransferase</keyword>
<comment type="catalytic activity">
    <reaction evidence="14">
        <text>an alpha-D-Glc-(1-&gt;3)-alpha-D-Glc-(1-&gt;3)-alpha-D-Man-(1-&gt;2)-alpha-D-Man-(1-&gt;2)-alpha-D-Man-(1-&gt;3)-[alpha-D-Man-(1-&gt;2)-alpha-D-Man-(1-&gt;3)-[alpha-D-Man-(1-&gt;2)-alpha-D-Man-(1-&gt;6)]-alpha-D-Man-(1-&gt;6)]-beta-D-Man-(1-&gt;4)-beta-D-GlcNAc-(1-&gt;4)-alpha-D-GlcNAc-diphospho-di-trans,poly-cis-dolichol + a di-trans,poly-cis-dolichyl beta-D-glucosyl phosphate = a alpha-D-Glc-(1-&gt;2)-alpha-D-Glc-(1-&gt;3)-alpha-D-Glc-(1-&gt;3)-alpha-D-Man-(1-&gt;2)-alpha-D-Man-(1-&gt;2)-alpha-D-Man-(1-&gt;3)-[alpha-D-Man-(1-&gt;2)-alpha-D-Man-(1-&gt;3)-[alpha-D-Man-(1-&gt;2)-alpha-D-Man-(1-&gt;6)]-alpha-D-Man-(1-&gt;6)]-beta-D-Man-(1-&gt;4)-beta-D-GlcNAc-(1-&gt;4)-alpha-D-GlcNAc-diphospho-di-trans,poly-cis-dolichol + a di-trans,poly-cis-dolichyl phosphate + H(+)</text>
        <dbReference type="Rhea" id="RHEA:29543"/>
        <dbReference type="Rhea" id="RHEA-COMP:19498"/>
        <dbReference type="Rhea" id="RHEA-COMP:19502"/>
        <dbReference type="Rhea" id="RHEA-COMP:19512"/>
        <dbReference type="Rhea" id="RHEA-COMP:19522"/>
        <dbReference type="ChEBI" id="CHEBI:15378"/>
        <dbReference type="ChEBI" id="CHEBI:57525"/>
        <dbReference type="ChEBI" id="CHEBI:57683"/>
        <dbReference type="ChEBI" id="CHEBI:132522"/>
        <dbReference type="ChEBI" id="CHEBI:132523"/>
        <dbReference type="EC" id="2.4.1.256"/>
    </reaction>
    <physiologicalReaction direction="left-to-right" evidence="14">
        <dbReference type="Rhea" id="RHEA:29544"/>
    </physiologicalReaction>
</comment>
<keyword evidence="10 15" id="KW-1133">Transmembrane helix</keyword>
<comment type="subcellular location">
    <subcellularLocation>
        <location evidence="1">Endoplasmic reticulum membrane</location>
        <topology evidence="1">Multi-pass membrane protein</topology>
    </subcellularLocation>
</comment>
<evidence type="ECO:0000256" key="9">
    <source>
        <dbReference type="ARBA" id="ARBA00022824"/>
    </source>
</evidence>
<evidence type="ECO:0000256" key="11">
    <source>
        <dbReference type="ARBA" id="ARBA00023136"/>
    </source>
</evidence>
<dbReference type="GO" id="GO:0006488">
    <property type="term" value="P:dolichol-linked oligosaccharide biosynthetic process"/>
    <property type="evidence" value="ECO:0007669"/>
    <property type="project" value="InterPro"/>
</dbReference>
<evidence type="ECO:0000313" key="16">
    <source>
        <dbReference type="EMBL" id="OMJ28994.1"/>
    </source>
</evidence>
<dbReference type="EC" id="2.4.1.256" evidence="4"/>
<reference evidence="17" key="1">
    <citation type="submission" date="2017-01" db="EMBL/GenBank/DDBJ databases">
        <authorList>
            <person name="Wang Y."/>
            <person name="White M."/>
            <person name="Kvist S."/>
            <person name="Moncalvo J.-M."/>
        </authorList>
    </citation>
    <scope>NUCLEOTIDE SEQUENCE [LARGE SCALE GENOMIC DNA]</scope>
    <source>
        <strain evidence="17">ID-206-W2</strain>
    </source>
</reference>
<evidence type="ECO:0000256" key="8">
    <source>
        <dbReference type="ARBA" id="ARBA00022692"/>
    </source>
</evidence>
<evidence type="ECO:0000256" key="12">
    <source>
        <dbReference type="ARBA" id="ARBA00032069"/>
    </source>
</evidence>
<feature type="transmembrane region" description="Helical" evidence="15">
    <location>
        <begin position="119"/>
        <end position="141"/>
    </location>
</feature>
<comment type="similarity">
    <text evidence="3">Belongs to the ALG10 glucosyltransferase family.</text>
</comment>
<feature type="transmembrane region" description="Helical" evidence="15">
    <location>
        <begin position="61"/>
        <end position="79"/>
    </location>
</feature>
<dbReference type="InterPro" id="IPR016900">
    <property type="entry name" value="Alg10"/>
</dbReference>
<dbReference type="GO" id="GO:0005789">
    <property type="term" value="C:endoplasmic reticulum membrane"/>
    <property type="evidence" value="ECO:0007669"/>
    <property type="project" value="UniProtKB-SubCell"/>
</dbReference>
<comment type="caution">
    <text evidence="16">The sequence shown here is derived from an EMBL/GenBank/DDBJ whole genome shotgun (WGS) entry which is preliminary data.</text>
</comment>
<keyword evidence="17" id="KW-1185">Reference proteome</keyword>
<keyword evidence="8 15" id="KW-0812">Transmembrane</keyword>
<gene>
    <name evidence="16" type="ORF">AYI69_g1513</name>
</gene>
<proteinExistence type="inferred from homology"/>
<keyword evidence="11 15" id="KW-0472">Membrane</keyword>
<dbReference type="AlphaFoldDB" id="A0A1R1YQ24"/>
<evidence type="ECO:0000256" key="1">
    <source>
        <dbReference type="ARBA" id="ARBA00004477"/>
    </source>
</evidence>
<protein>
    <recommendedName>
        <fullName evidence="5">Dol-P-Glc:Glc(2)Man(9)GlcNAc(2)-PP-Dol alpha-1,2-glucosyltransferase</fullName>
        <ecNumber evidence="4">2.4.1.256</ecNumber>
    </recommendedName>
    <alternativeName>
        <fullName evidence="12">Asparagine-linked glycosylation protein 10</fullName>
    </alternativeName>
</protein>
<name>A0A1R1YQ24_9FUNG</name>
<evidence type="ECO:0000256" key="15">
    <source>
        <dbReference type="SAM" id="Phobius"/>
    </source>
</evidence>
<feature type="transmembrane region" description="Helical" evidence="15">
    <location>
        <begin position="91"/>
        <end position="107"/>
    </location>
</feature>
<evidence type="ECO:0000313" key="17">
    <source>
        <dbReference type="Proteomes" id="UP000187429"/>
    </source>
</evidence>
<evidence type="ECO:0000256" key="5">
    <source>
        <dbReference type="ARBA" id="ARBA00018512"/>
    </source>
</evidence>
<dbReference type="PANTHER" id="PTHR12989">
    <property type="entry name" value="ALPHA-1,2-GLUCOSYLTRANSFERASE ALG10"/>
    <property type="match status" value="1"/>
</dbReference>
<feature type="transmembrane region" description="Helical" evidence="15">
    <location>
        <begin position="7"/>
        <end position="23"/>
    </location>
</feature>
<evidence type="ECO:0000256" key="4">
    <source>
        <dbReference type="ARBA" id="ARBA00011967"/>
    </source>
</evidence>
<sequence>MDNTSKLAFATYSILGLAILLRINKLVPVPYMDEVFHAGQVQAYCKGDYFSWDPKLTTPPGLYFVSLIFVKITQFFRLSDTDGCNIKSLRTYNYIISLFLYFVIHSITKTLNKHKSDAWIAISSLTLLLFPVSFFFNYLYYTETISLLFVLLGYKFALDRKYWSSSTIFLLSLTMRQTNVIYALMVMGYSILQELNRVASPSNTAIINQPAYSTRTLNSFVTQFKTIIIDTFSNLPTILLSLSGFFIVFSSFAYFIYVNGGIVLGTLSK</sequence>
<evidence type="ECO:0000256" key="13">
    <source>
        <dbReference type="ARBA" id="ARBA00044727"/>
    </source>
</evidence>
<evidence type="ECO:0000256" key="14">
    <source>
        <dbReference type="ARBA" id="ARBA00048064"/>
    </source>
</evidence>
<comment type="function">
    <text evidence="13">Dol-P-Glc:Glc(2)Man(9)GlcNAc(2)-PP-Dol alpha-1,2-glucosyltransferase that operates in the biosynthetic pathway of dolichol-linked oligosaccharides, the glycan precursors employed in protein asparagine (N)-glycosylation. The assembly of dolichol-linked oligosaccharides begins on the cytosolic side of the endoplasmic reticulum membrane and finishes in its lumen. The sequential addition of sugars to dolichol pyrophosphate produces dolichol-linked oligosaccharides containing fourteen sugars, including two GlcNAcs, nine mannoses and three glucoses. Once assembled, the oligosaccharide is transferred from the lipid to nascent proteins by oligosaccharyltransferases. In the lumen of the endoplasmic reticulum, adds the third and last glucose residue from dolichyl phosphate glucose (Dol-P-Glc) onto the lipid-linked oligosaccharide intermediate Glc(2)Man(9)GlcNAc(2)-PP-Dol to produce Glc(3)Man(9)GlcNAc(2)-PP-Dol.</text>
</comment>
<accession>A0A1R1YQ24</accession>
<dbReference type="GO" id="GO:0106073">
    <property type="term" value="F:dolichyl pyrophosphate Glc2Man9GlcNAc2 alpha-1,2-glucosyltransferase activity"/>
    <property type="evidence" value="ECO:0007669"/>
    <property type="project" value="UniProtKB-EC"/>
</dbReference>
<keyword evidence="7 16" id="KW-0808">Transferase</keyword>